<dbReference type="SUPFAM" id="SSF51735">
    <property type="entry name" value="NAD(P)-binding Rossmann-fold domains"/>
    <property type="match status" value="1"/>
</dbReference>
<name>A0A381VT38_9ZZZZ</name>
<dbReference type="GO" id="GO:0008446">
    <property type="term" value="F:GDP-mannose 4,6-dehydratase activity"/>
    <property type="evidence" value="ECO:0007669"/>
    <property type="project" value="UniProtKB-EC"/>
</dbReference>
<dbReference type="InterPro" id="IPR006368">
    <property type="entry name" value="GDP_Man_deHydtase"/>
</dbReference>
<organism evidence="6">
    <name type="scientific">marine metagenome</name>
    <dbReference type="NCBI Taxonomy" id="408172"/>
    <lineage>
        <taxon>unclassified sequences</taxon>
        <taxon>metagenomes</taxon>
        <taxon>ecological metagenomes</taxon>
    </lineage>
</organism>
<dbReference type="InterPro" id="IPR036291">
    <property type="entry name" value="NAD(P)-bd_dom_sf"/>
</dbReference>
<sequence length="367" mass="41501">MKAIIFGITGQDGSYLAELLVKKGYDVIGVTRRVSVNTLSRIEHILPQLTIVEGDVTDGFNVSKIIEEHEPDEIYNLAAQSHVGTSFKQPNLTWDITAGGVLNILEAIRYSKRRDQIRFYQASSSEMFGKNFSTISVLGNDIKYQDENTPFVPQSPYGIAKLAAHHLVRNYREGYGIHGSCGILFNHESERRGEGFVTRKITKWIGEFVQWGNECSDPGIDVHSDPDFILDKSDSCGWQRKFPKLRLGNLDARRDWGHAEDYVKAMWLMLQQDDPDDYVVATGETRSVREFLDVAFAAGKVDDWKNLVVIDPKFYRAAEVDYLLGIPNKATSKLGWTPQIDFKMLAERMVIHDVHEAGLQRSSLQAI</sequence>
<dbReference type="CDD" id="cd05260">
    <property type="entry name" value="GDP_MD_SDR_e"/>
    <property type="match status" value="1"/>
</dbReference>
<comment type="similarity">
    <text evidence="2">Belongs to the NAD(P)-dependent epimerase/dehydratase family. GDP-mannose 4,6-dehydratase subfamily.</text>
</comment>
<comment type="cofactor">
    <cofactor evidence="1">
        <name>NADP(+)</name>
        <dbReference type="ChEBI" id="CHEBI:58349"/>
    </cofactor>
</comment>
<evidence type="ECO:0000256" key="2">
    <source>
        <dbReference type="ARBA" id="ARBA00009263"/>
    </source>
</evidence>
<protein>
    <recommendedName>
        <fullName evidence="3">GDP-mannose 4,6-dehydratase</fullName>
        <ecNumber evidence="3">4.2.1.47</ecNumber>
    </recommendedName>
</protein>
<feature type="domain" description="NAD(P)-binding" evidence="5">
    <location>
        <begin position="243"/>
        <end position="349"/>
    </location>
</feature>
<evidence type="ECO:0000256" key="4">
    <source>
        <dbReference type="ARBA" id="ARBA00023239"/>
    </source>
</evidence>
<evidence type="ECO:0000313" key="6">
    <source>
        <dbReference type="EMBL" id="SVA42787.1"/>
    </source>
</evidence>
<dbReference type="PANTHER" id="PTHR43715:SF1">
    <property type="entry name" value="GDP-MANNOSE 4,6 DEHYDRATASE"/>
    <property type="match status" value="1"/>
</dbReference>
<gene>
    <name evidence="6" type="ORF">METZ01_LOCUS95641</name>
</gene>
<dbReference type="EC" id="4.2.1.47" evidence="3"/>
<evidence type="ECO:0000256" key="3">
    <source>
        <dbReference type="ARBA" id="ARBA00011989"/>
    </source>
</evidence>
<dbReference type="AlphaFoldDB" id="A0A381VT38"/>
<keyword evidence="4" id="KW-0456">Lyase</keyword>
<evidence type="ECO:0000256" key="1">
    <source>
        <dbReference type="ARBA" id="ARBA00001937"/>
    </source>
</evidence>
<dbReference type="InterPro" id="IPR016040">
    <property type="entry name" value="NAD(P)-bd_dom"/>
</dbReference>
<accession>A0A381VT38</accession>
<dbReference type="PANTHER" id="PTHR43715">
    <property type="entry name" value="GDP-MANNOSE 4,6-DEHYDRATASE"/>
    <property type="match status" value="1"/>
</dbReference>
<dbReference type="FunFam" id="3.40.50.720:FF:000924">
    <property type="entry name" value="GDP-mannose 4,6 dehydratase"/>
    <property type="match status" value="1"/>
</dbReference>
<dbReference type="Gene3D" id="3.40.50.720">
    <property type="entry name" value="NAD(P)-binding Rossmann-like Domain"/>
    <property type="match status" value="1"/>
</dbReference>
<reference evidence="6" key="1">
    <citation type="submission" date="2018-05" db="EMBL/GenBank/DDBJ databases">
        <authorList>
            <person name="Lanie J.A."/>
            <person name="Ng W.-L."/>
            <person name="Kazmierczak K.M."/>
            <person name="Andrzejewski T.M."/>
            <person name="Davidsen T.M."/>
            <person name="Wayne K.J."/>
            <person name="Tettelin H."/>
            <person name="Glass J.I."/>
            <person name="Rusch D."/>
            <person name="Podicherti R."/>
            <person name="Tsui H.-C.T."/>
            <person name="Winkler M.E."/>
        </authorList>
    </citation>
    <scope>NUCLEOTIDE SEQUENCE</scope>
</reference>
<dbReference type="EMBL" id="UINC01009544">
    <property type="protein sequence ID" value="SVA42787.1"/>
    <property type="molecule type" value="Genomic_DNA"/>
</dbReference>
<dbReference type="Pfam" id="PF16363">
    <property type="entry name" value="GDP_Man_Dehyd"/>
    <property type="match status" value="2"/>
</dbReference>
<feature type="domain" description="NAD(P)-binding" evidence="5">
    <location>
        <begin position="5"/>
        <end position="207"/>
    </location>
</feature>
<dbReference type="Gene3D" id="3.90.25.10">
    <property type="entry name" value="UDP-galactose 4-epimerase, domain 1"/>
    <property type="match status" value="1"/>
</dbReference>
<proteinExistence type="inferred from homology"/>
<evidence type="ECO:0000259" key="5">
    <source>
        <dbReference type="Pfam" id="PF16363"/>
    </source>
</evidence>
<dbReference type="GO" id="GO:0042351">
    <property type="term" value="P:'de novo' GDP-L-fucose biosynthetic process"/>
    <property type="evidence" value="ECO:0007669"/>
    <property type="project" value="TreeGrafter"/>
</dbReference>